<organism evidence="2 3">
    <name type="scientific">Rotaria magnacalcarata</name>
    <dbReference type="NCBI Taxonomy" id="392030"/>
    <lineage>
        <taxon>Eukaryota</taxon>
        <taxon>Metazoa</taxon>
        <taxon>Spiralia</taxon>
        <taxon>Gnathifera</taxon>
        <taxon>Rotifera</taxon>
        <taxon>Eurotatoria</taxon>
        <taxon>Bdelloidea</taxon>
        <taxon>Philodinida</taxon>
        <taxon>Philodinidae</taxon>
        <taxon>Rotaria</taxon>
    </lineage>
</organism>
<name>A0A815BJS8_9BILA</name>
<dbReference type="SUPFAM" id="SSF52200">
    <property type="entry name" value="Toll/Interleukin receptor TIR domain"/>
    <property type="match status" value="1"/>
</dbReference>
<proteinExistence type="predicted"/>
<sequence length="1082" mass="123557">TALGKLPSRPATVWRGVASNNNINFTEHDMHTWWSVTSCTSYLNVAGMFAGVIGILFCIDSIYGKDITKYSANQSEEEVILMPGTILRAKCMRSEPTGLSIVHLEECSRIPRGKHVMLSYTSINQDIVSKIADILKDENIPVCFDSNGDMKTDIYESLVEGVENAVAVCCFLTSDYEQSLSCQSELQYAQKGQKPIIPCMLTSATTWKPSDWLEEITRGLLVIDLINGIEEQITAMPHRRIQPIEEPNYLFELIKWHYKQNSRIERLINPAESIPIEESYINLTIVDSKEQQGKEKNLRDANQHETIMGTFEDIYAVKTPINVKNIFKTCKEFGRKVLVFGRAGIGKSTFCRYVSHQWAKDALWPEYNLVALISLRSLTENRYSPLSSGKSYSLVDIVAKECFSRDLSEEDKSLLKDLLNKSKVLWLLDGYDEIVQNVPSHLQCVFEQLLNTPHHIVTSRPYFNTLSCSVQVEIVGFTDENIIKYVEVFFNQLRDKFPNALFEGQKVLKFLRLNPRIWGIAHIPVNLELICSIWSEKDWSETTNLTMTTLYENMTVWLCRRYLARKITSIQISKMELYEKCHPELTFLETLAFEGMTSNTIILRKELLQKVIHNIGCLSDIYSDALHIGILKSFDNGQTGNQIQLEKHHYFVHLSFQEFFAARHLVRLLNSTTRDIAIQFIQTHKYEKRLQLVFIFASGLLIQSENTQSIHTFWDTIFGDPHDLVGIRHMQLVTVCLDETQCDCTVPYRSQSISLLLNWIRFAFNQNNFQLQGSIAMIINSSSKIQNLPEVQIEFASLLKTEAEEHKGHIATFIRRLNITDPHNQLLESLLLQLEDNDADIRATACNALGAMREKASTSQGYWQDGQKVPVRRSACTALGAMGEKAETRQVIDRLVVALGDQNDEVRRSACSALEKMGEKAATSQVIDRLVVALGDLVEGIRGTHMKGASTLLKFWWHAVQWRADADATEAAGMQKSNVYDGIDGVSWKIFQLLIQTRDWRWLPIFVECCPKEEIVVMVTGDKVIMHFEWVAEETRIGNWELLSELRKAFDAFGSKVRNCRPQNSRIPCRKRKLECSRRSST</sequence>
<feature type="non-terminal residue" evidence="2">
    <location>
        <position position="1"/>
    </location>
</feature>
<dbReference type="Gene3D" id="3.40.50.300">
    <property type="entry name" value="P-loop containing nucleotide triphosphate hydrolases"/>
    <property type="match status" value="1"/>
</dbReference>
<evidence type="ECO:0000313" key="2">
    <source>
        <dbReference type="EMBL" id="CAF1270552.1"/>
    </source>
</evidence>
<dbReference type="EMBL" id="CAJNOW010000321">
    <property type="protein sequence ID" value="CAF1270552.1"/>
    <property type="molecule type" value="Genomic_DNA"/>
</dbReference>
<dbReference type="Gene3D" id="3.90.176.10">
    <property type="entry name" value="Toxin ADP-ribosyltransferase, Chain A, domain 1"/>
    <property type="match status" value="1"/>
</dbReference>
<dbReference type="PROSITE" id="PS50837">
    <property type="entry name" value="NACHT"/>
    <property type="match status" value="1"/>
</dbReference>
<dbReference type="InterPro" id="IPR011989">
    <property type="entry name" value="ARM-like"/>
</dbReference>
<dbReference type="AlphaFoldDB" id="A0A815BJS8"/>
<dbReference type="PANTHER" id="PTHR46312">
    <property type="entry name" value="NACHT DOMAIN-CONTAINING PROTEIN"/>
    <property type="match status" value="1"/>
</dbReference>
<dbReference type="Pfam" id="PF13676">
    <property type="entry name" value="TIR_2"/>
    <property type="match status" value="1"/>
</dbReference>
<dbReference type="Gene3D" id="1.25.10.10">
    <property type="entry name" value="Leucine-rich Repeat Variant"/>
    <property type="match status" value="1"/>
</dbReference>
<dbReference type="Pfam" id="PF05729">
    <property type="entry name" value="NACHT"/>
    <property type="match status" value="1"/>
</dbReference>
<accession>A0A815BJS8</accession>
<dbReference type="InterPro" id="IPR000157">
    <property type="entry name" value="TIR_dom"/>
</dbReference>
<evidence type="ECO:0000259" key="1">
    <source>
        <dbReference type="PROSITE" id="PS50837"/>
    </source>
</evidence>
<feature type="domain" description="NACHT" evidence="1">
    <location>
        <begin position="335"/>
        <end position="461"/>
    </location>
</feature>
<dbReference type="SUPFAM" id="SSF56399">
    <property type="entry name" value="ADP-ribosylation"/>
    <property type="match status" value="1"/>
</dbReference>
<dbReference type="OrthoDB" id="120976at2759"/>
<dbReference type="Pfam" id="PF13646">
    <property type="entry name" value="HEAT_2"/>
    <property type="match status" value="1"/>
</dbReference>
<dbReference type="InterPro" id="IPR035897">
    <property type="entry name" value="Toll_tir_struct_dom_sf"/>
</dbReference>
<dbReference type="SUPFAM" id="SSF52540">
    <property type="entry name" value="P-loop containing nucleoside triphosphate hydrolases"/>
    <property type="match status" value="1"/>
</dbReference>
<gene>
    <name evidence="2" type="ORF">KQP761_LOCUS3264</name>
</gene>
<dbReference type="GO" id="GO:0007165">
    <property type="term" value="P:signal transduction"/>
    <property type="evidence" value="ECO:0007669"/>
    <property type="project" value="InterPro"/>
</dbReference>
<dbReference type="PANTHER" id="PTHR46312:SF2">
    <property type="entry name" value="NUCLEOTIDE-BINDING OLIGOMERIZATION DOMAIN-CONTAINING PROTEIN 2-LIKE"/>
    <property type="match status" value="1"/>
</dbReference>
<reference evidence="2" key="1">
    <citation type="submission" date="2021-02" db="EMBL/GenBank/DDBJ databases">
        <authorList>
            <person name="Nowell W R."/>
        </authorList>
    </citation>
    <scope>NUCLEOTIDE SEQUENCE</scope>
</reference>
<dbReference type="Proteomes" id="UP000663834">
    <property type="component" value="Unassembled WGS sequence"/>
</dbReference>
<protein>
    <recommendedName>
        <fullName evidence="1">NACHT domain-containing protein</fullName>
    </recommendedName>
</protein>
<dbReference type="InterPro" id="IPR027417">
    <property type="entry name" value="P-loop_NTPase"/>
</dbReference>
<dbReference type="Gene3D" id="3.40.50.10140">
    <property type="entry name" value="Toll/interleukin-1 receptor homology (TIR) domain"/>
    <property type="match status" value="1"/>
</dbReference>
<dbReference type="InterPro" id="IPR007111">
    <property type="entry name" value="NACHT_NTPase"/>
</dbReference>
<evidence type="ECO:0000313" key="3">
    <source>
        <dbReference type="Proteomes" id="UP000663834"/>
    </source>
</evidence>
<comment type="caution">
    <text evidence="2">The sequence shown here is derived from an EMBL/GenBank/DDBJ whole genome shotgun (WGS) entry which is preliminary data.</text>
</comment>
<dbReference type="SUPFAM" id="SSF48371">
    <property type="entry name" value="ARM repeat"/>
    <property type="match status" value="1"/>
</dbReference>
<dbReference type="InterPro" id="IPR016024">
    <property type="entry name" value="ARM-type_fold"/>
</dbReference>